<evidence type="ECO:0000313" key="2">
    <source>
        <dbReference type="EMBL" id="NID12616.1"/>
    </source>
</evidence>
<dbReference type="InterPro" id="IPR006099">
    <property type="entry name" value="MeMalonylCoA_mutase_a/b_cat"/>
</dbReference>
<reference evidence="2" key="1">
    <citation type="submission" date="2024-05" db="EMBL/GenBank/DDBJ databases">
        <authorList>
            <person name="Jung D.-H."/>
        </authorList>
    </citation>
    <scope>NUCLEOTIDE SEQUENCE</scope>
    <source>
        <strain evidence="2">JA-25</strain>
    </source>
</reference>
<dbReference type="SUPFAM" id="SSF51703">
    <property type="entry name" value="Cobalamin (vitamin B12)-dependent enzymes"/>
    <property type="match status" value="1"/>
</dbReference>
<dbReference type="PANTHER" id="PTHR48101:SF1">
    <property type="entry name" value="METHYLMALONYL-COA MUTASE, LARGE SUBUNIT"/>
    <property type="match status" value="1"/>
</dbReference>
<organism evidence="2 3">
    <name type="scientific">Fibrivirga algicola</name>
    <dbReference type="NCBI Taxonomy" id="2950420"/>
    <lineage>
        <taxon>Bacteria</taxon>
        <taxon>Pseudomonadati</taxon>
        <taxon>Bacteroidota</taxon>
        <taxon>Cytophagia</taxon>
        <taxon>Cytophagales</taxon>
        <taxon>Spirosomataceae</taxon>
        <taxon>Fibrivirga</taxon>
    </lineage>
</organism>
<dbReference type="EMBL" id="WAEL01000008">
    <property type="protein sequence ID" value="NID12616.1"/>
    <property type="molecule type" value="Genomic_DNA"/>
</dbReference>
<dbReference type="Gene3D" id="3.20.20.240">
    <property type="entry name" value="Methylmalonyl-CoA mutase"/>
    <property type="match status" value="1"/>
</dbReference>
<proteinExistence type="predicted"/>
<gene>
    <name evidence="2" type="ORF">F7231_20770</name>
</gene>
<protein>
    <submittedName>
        <fullName evidence="2">Methylmalonyl-CoA mutase</fullName>
    </submittedName>
</protein>
<accession>A0ABX0QKF3</accession>
<feature type="domain" description="Methylmalonyl-CoA mutase alpha/beta chain catalytic" evidence="1">
    <location>
        <begin position="150"/>
        <end position="420"/>
    </location>
</feature>
<dbReference type="Proteomes" id="UP000606008">
    <property type="component" value="Unassembled WGS sequence"/>
</dbReference>
<name>A0ABX0QKF3_9BACT</name>
<dbReference type="RefSeq" id="WP_166693396.1">
    <property type="nucleotide sequence ID" value="NZ_WAEL01000008.1"/>
</dbReference>
<dbReference type="InterPro" id="IPR016176">
    <property type="entry name" value="Cbl-dep_enz_cat"/>
</dbReference>
<dbReference type="PANTHER" id="PTHR48101">
    <property type="entry name" value="METHYLMALONYL-COA MUTASE, MITOCHONDRIAL-RELATED"/>
    <property type="match status" value="1"/>
</dbReference>
<evidence type="ECO:0000313" key="3">
    <source>
        <dbReference type="Proteomes" id="UP000606008"/>
    </source>
</evidence>
<comment type="caution">
    <text evidence="2">The sequence shown here is derived from an EMBL/GenBank/DDBJ whole genome shotgun (WGS) entry which is preliminary data.</text>
</comment>
<keyword evidence="3" id="KW-1185">Reference proteome</keyword>
<sequence length="446" mass="48255">MPTSFPSPFPPATHADWLNQVQKDLKDSTVYESLRWASPEGFTVEPYYTAEQTASLDYSTLQISQKSTPGWLSAPSYFAGVGQEKHINAILRDALTNGADALVVDVPGGEISVARLLDGIKLSTTPVYFRLAADVDSAHFLQTLRQIAPYQLRGGILTSLPASTSAIADLISQSTDSPNFRTIGVSGHDFHSAGATATQELAFTLARLAETYASLWAKGLAIEPLVAKTIISISVGTSYFMEMAKLRALRVLLSRVAPAAAGPGIQLHAQTSTFYEAAATPYTNLLRTTTEAMAAVIGGADVLTVRPYDAVLHNEAEDQSGEFSHRIARNVSTMLKAESYLDKVADPAAGSYYIETLTHQLTEAAWVLFQQVQEQGGLTNAMETKYVQQELARSYDAKVEAVQNGRVLVGVTKFRHDEAGDEAAKAVYRSTSPVELPARRLASEFE</sequence>
<dbReference type="Pfam" id="PF01642">
    <property type="entry name" value="MM_CoA_mutase"/>
    <property type="match status" value="1"/>
</dbReference>
<evidence type="ECO:0000259" key="1">
    <source>
        <dbReference type="Pfam" id="PF01642"/>
    </source>
</evidence>